<dbReference type="SUPFAM" id="SSF56672">
    <property type="entry name" value="DNA/RNA polymerases"/>
    <property type="match status" value="1"/>
</dbReference>
<sequence>MGISPTPEVFQWKLNQELEGFPSIKIVADDILVIGKGDDKEKVIHDHDAKLQQLLNRCQERNIKLNSDKIQLRRMEVPYFGHLLSSEGLRPDPEKKGQESAGETNGEEDCLRNLRKGDPLGTYISKMPWS</sequence>
<feature type="compositionally biased region" description="Basic and acidic residues" evidence="1">
    <location>
        <begin position="89"/>
        <end position="98"/>
    </location>
</feature>
<dbReference type="InterPro" id="IPR043502">
    <property type="entry name" value="DNA/RNA_pol_sf"/>
</dbReference>
<evidence type="ECO:0000313" key="2">
    <source>
        <dbReference type="EMBL" id="KYO20656.1"/>
    </source>
</evidence>
<gene>
    <name evidence="2" type="ORF">Y1Q_0012546</name>
</gene>
<protein>
    <recommendedName>
        <fullName evidence="4">Reverse transcriptase domain-containing protein</fullName>
    </recommendedName>
</protein>
<feature type="compositionally biased region" description="Basic and acidic residues" evidence="1">
    <location>
        <begin position="109"/>
        <end position="118"/>
    </location>
</feature>
<name>A0A151M818_ALLMI</name>
<proteinExistence type="predicted"/>
<comment type="caution">
    <text evidence="2">The sequence shown here is derived from an EMBL/GenBank/DDBJ whole genome shotgun (WGS) entry which is preliminary data.</text>
</comment>
<evidence type="ECO:0000313" key="3">
    <source>
        <dbReference type="Proteomes" id="UP000050525"/>
    </source>
</evidence>
<accession>A0A151M818</accession>
<feature type="region of interest" description="Disordered" evidence="1">
    <location>
        <begin position="84"/>
        <end position="130"/>
    </location>
</feature>
<dbReference type="InterPro" id="IPR050951">
    <property type="entry name" value="Retrovirus_Pol_polyprotein"/>
</dbReference>
<dbReference type="InterPro" id="IPR043128">
    <property type="entry name" value="Rev_trsase/Diguanyl_cyclase"/>
</dbReference>
<dbReference type="AlphaFoldDB" id="A0A151M818"/>
<dbReference type="Gene3D" id="3.30.70.270">
    <property type="match status" value="1"/>
</dbReference>
<dbReference type="Proteomes" id="UP000050525">
    <property type="component" value="Unassembled WGS sequence"/>
</dbReference>
<reference evidence="2 3" key="1">
    <citation type="journal article" date="2012" name="Genome Biol.">
        <title>Sequencing three crocodilian genomes to illuminate the evolution of archosaurs and amniotes.</title>
        <authorList>
            <person name="St John J.A."/>
            <person name="Braun E.L."/>
            <person name="Isberg S.R."/>
            <person name="Miles L.G."/>
            <person name="Chong A.Y."/>
            <person name="Gongora J."/>
            <person name="Dalzell P."/>
            <person name="Moran C."/>
            <person name="Bed'hom B."/>
            <person name="Abzhanov A."/>
            <person name="Burgess S.C."/>
            <person name="Cooksey A.M."/>
            <person name="Castoe T.A."/>
            <person name="Crawford N.G."/>
            <person name="Densmore L.D."/>
            <person name="Drew J.C."/>
            <person name="Edwards S.V."/>
            <person name="Faircloth B.C."/>
            <person name="Fujita M.K."/>
            <person name="Greenwold M.J."/>
            <person name="Hoffmann F.G."/>
            <person name="Howard J.M."/>
            <person name="Iguchi T."/>
            <person name="Janes D.E."/>
            <person name="Khan S.Y."/>
            <person name="Kohno S."/>
            <person name="de Koning A.J."/>
            <person name="Lance S.L."/>
            <person name="McCarthy F.M."/>
            <person name="McCormack J.E."/>
            <person name="Merchant M.E."/>
            <person name="Peterson D.G."/>
            <person name="Pollock D.D."/>
            <person name="Pourmand N."/>
            <person name="Raney B.J."/>
            <person name="Roessler K.A."/>
            <person name="Sanford J.R."/>
            <person name="Sawyer R.H."/>
            <person name="Schmidt C.J."/>
            <person name="Triplett E.W."/>
            <person name="Tuberville T.D."/>
            <person name="Venegas-Anaya M."/>
            <person name="Howard J.T."/>
            <person name="Jarvis E.D."/>
            <person name="Guillette L.J.Jr."/>
            <person name="Glenn T.C."/>
            <person name="Green R.E."/>
            <person name="Ray D.A."/>
        </authorList>
    </citation>
    <scope>NUCLEOTIDE SEQUENCE [LARGE SCALE GENOMIC DNA]</scope>
    <source>
        <strain evidence="2">KSC_2009_1</strain>
    </source>
</reference>
<dbReference type="STRING" id="8496.A0A151M818"/>
<evidence type="ECO:0000256" key="1">
    <source>
        <dbReference type="SAM" id="MobiDB-lite"/>
    </source>
</evidence>
<evidence type="ECO:0008006" key="4">
    <source>
        <dbReference type="Google" id="ProtNLM"/>
    </source>
</evidence>
<dbReference type="PANTHER" id="PTHR37984">
    <property type="entry name" value="PROTEIN CBG26694"/>
    <property type="match status" value="1"/>
</dbReference>
<dbReference type="PANTHER" id="PTHR37984:SF8">
    <property type="entry name" value="CCHC-TYPE DOMAIN-CONTAINING PROTEIN"/>
    <property type="match status" value="1"/>
</dbReference>
<organism evidence="2 3">
    <name type="scientific">Alligator mississippiensis</name>
    <name type="common">American alligator</name>
    <dbReference type="NCBI Taxonomy" id="8496"/>
    <lineage>
        <taxon>Eukaryota</taxon>
        <taxon>Metazoa</taxon>
        <taxon>Chordata</taxon>
        <taxon>Craniata</taxon>
        <taxon>Vertebrata</taxon>
        <taxon>Euteleostomi</taxon>
        <taxon>Archelosauria</taxon>
        <taxon>Archosauria</taxon>
        <taxon>Crocodylia</taxon>
        <taxon>Alligatoridae</taxon>
        <taxon>Alligatorinae</taxon>
        <taxon>Alligator</taxon>
    </lineage>
</organism>
<dbReference type="EMBL" id="AKHW03006358">
    <property type="protein sequence ID" value="KYO20656.1"/>
    <property type="molecule type" value="Genomic_DNA"/>
</dbReference>
<keyword evidence="3" id="KW-1185">Reference proteome</keyword>